<keyword evidence="5" id="KW-0378">Hydrolase</keyword>
<proteinExistence type="inferred from homology"/>
<dbReference type="InterPro" id="IPR032466">
    <property type="entry name" value="Metal_Hydrolase"/>
</dbReference>
<protein>
    <recommendedName>
        <fullName evidence="3">adenosine deaminase</fullName>
        <ecNumber evidence="3">3.5.4.4</ecNumber>
    </recommendedName>
</protein>
<comment type="similarity">
    <text evidence="2">Belongs to the metallo-dependent hydrolases superfamily. Adenosine and AMP deaminases family.</text>
</comment>
<evidence type="ECO:0000313" key="8">
    <source>
        <dbReference type="EMBL" id="KUK47008.1"/>
    </source>
</evidence>
<dbReference type="PATRIC" id="fig|167964.4.peg.403"/>
<dbReference type="PANTHER" id="PTHR11409:SF43">
    <property type="entry name" value="ADENOSINE DEAMINASE"/>
    <property type="match status" value="1"/>
</dbReference>
<dbReference type="PANTHER" id="PTHR11409">
    <property type="entry name" value="ADENOSINE DEAMINASE"/>
    <property type="match status" value="1"/>
</dbReference>
<accession>A0A117LH59</accession>
<comment type="cofactor">
    <cofactor evidence="1">
        <name>Zn(2+)</name>
        <dbReference type="ChEBI" id="CHEBI:29105"/>
    </cofactor>
</comment>
<evidence type="ECO:0000256" key="2">
    <source>
        <dbReference type="ARBA" id="ARBA00006676"/>
    </source>
</evidence>
<evidence type="ECO:0000313" key="9">
    <source>
        <dbReference type="Proteomes" id="UP000064249"/>
    </source>
</evidence>
<dbReference type="GO" id="GO:0043103">
    <property type="term" value="P:hypoxanthine salvage"/>
    <property type="evidence" value="ECO:0007669"/>
    <property type="project" value="TreeGrafter"/>
</dbReference>
<dbReference type="Pfam" id="PF00962">
    <property type="entry name" value="A_deaminase"/>
    <property type="match status" value="1"/>
</dbReference>
<sequence>MPPSPYIDPHFPLVELHRHLDGNVRLSTILDIGLKHNLGLPADTVEGLRPYVQVVEPKPSILDFFQKFEWLTKAMVDTDACRRIAYENVEDAYNEGIDHIELRFSPLFMAETHQLDPAGVVAAVVEGVQEARRKLPIKVNLIGILTRTYGVEGAWQELNALLTRKDDIIALDLAGDELHFPGELFVEHFKKARDAGWHAAPHAGEALGPESVWQALRELGAERIGHAVHAVQDPALLDYLAEQQIGIESNLTSNVQTSTVLSYAAHPLKTFLERGIPATINTDDPGISAIDISYEYTMAVEKVGLSVEQVRQAQRNALAVAFLTEEEKQALVDDKR</sequence>
<dbReference type="Gene3D" id="3.20.20.140">
    <property type="entry name" value="Metal-dependent hydrolases"/>
    <property type="match status" value="1"/>
</dbReference>
<evidence type="ECO:0000256" key="4">
    <source>
        <dbReference type="ARBA" id="ARBA00022723"/>
    </source>
</evidence>
<dbReference type="NCBIfam" id="TIGR01430">
    <property type="entry name" value="aden_deam"/>
    <property type="match status" value="1"/>
</dbReference>
<dbReference type="GO" id="GO:0005829">
    <property type="term" value="C:cytosol"/>
    <property type="evidence" value="ECO:0007669"/>
    <property type="project" value="TreeGrafter"/>
</dbReference>
<dbReference type="GO" id="GO:0046872">
    <property type="term" value="F:metal ion binding"/>
    <property type="evidence" value="ECO:0007669"/>
    <property type="project" value="UniProtKB-KW"/>
</dbReference>
<dbReference type="EMBL" id="LGFU01000002">
    <property type="protein sequence ID" value="KUK47008.1"/>
    <property type="molecule type" value="Genomic_DNA"/>
</dbReference>
<dbReference type="AlphaFoldDB" id="A0A117LH59"/>
<dbReference type="Proteomes" id="UP000064249">
    <property type="component" value="Unassembled WGS sequence"/>
</dbReference>
<name>A0A117LH59_9CHLR</name>
<evidence type="ECO:0000259" key="7">
    <source>
        <dbReference type="Pfam" id="PF00962"/>
    </source>
</evidence>
<dbReference type="GO" id="GO:0004000">
    <property type="term" value="F:adenosine deaminase activity"/>
    <property type="evidence" value="ECO:0007669"/>
    <property type="project" value="TreeGrafter"/>
</dbReference>
<dbReference type="FunFam" id="3.20.20.140:FF:000009">
    <property type="entry name" value="Adenosine deaminase"/>
    <property type="match status" value="1"/>
</dbReference>
<dbReference type="GO" id="GO:0046103">
    <property type="term" value="P:inosine biosynthetic process"/>
    <property type="evidence" value="ECO:0007669"/>
    <property type="project" value="TreeGrafter"/>
</dbReference>
<keyword evidence="6" id="KW-0862">Zinc</keyword>
<dbReference type="NCBIfam" id="NF006846">
    <property type="entry name" value="PRK09358.1-1"/>
    <property type="match status" value="1"/>
</dbReference>
<organism evidence="8 9">
    <name type="scientific">Anaerolinea thermophila</name>
    <dbReference type="NCBI Taxonomy" id="167964"/>
    <lineage>
        <taxon>Bacteria</taxon>
        <taxon>Bacillati</taxon>
        <taxon>Chloroflexota</taxon>
        <taxon>Anaerolineae</taxon>
        <taxon>Anaerolineales</taxon>
        <taxon>Anaerolineaceae</taxon>
        <taxon>Anaerolinea</taxon>
    </lineage>
</organism>
<dbReference type="EC" id="3.5.4.4" evidence="3"/>
<gene>
    <name evidence="8" type="ORF">XD73_0077</name>
</gene>
<comment type="caution">
    <text evidence="8">The sequence shown here is derived from an EMBL/GenBank/DDBJ whole genome shotgun (WGS) entry which is preliminary data.</text>
</comment>
<dbReference type="GO" id="GO:0006154">
    <property type="term" value="P:adenosine catabolic process"/>
    <property type="evidence" value="ECO:0007669"/>
    <property type="project" value="TreeGrafter"/>
</dbReference>
<evidence type="ECO:0000256" key="1">
    <source>
        <dbReference type="ARBA" id="ARBA00001947"/>
    </source>
</evidence>
<evidence type="ECO:0000256" key="6">
    <source>
        <dbReference type="ARBA" id="ARBA00022833"/>
    </source>
</evidence>
<evidence type="ECO:0000256" key="3">
    <source>
        <dbReference type="ARBA" id="ARBA00012784"/>
    </source>
</evidence>
<keyword evidence="4" id="KW-0479">Metal-binding</keyword>
<dbReference type="InterPro" id="IPR006330">
    <property type="entry name" value="Ado/ade_deaminase"/>
</dbReference>
<evidence type="ECO:0000256" key="5">
    <source>
        <dbReference type="ARBA" id="ARBA00022801"/>
    </source>
</evidence>
<dbReference type="SUPFAM" id="SSF51556">
    <property type="entry name" value="Metallo-dependent hydrolases"/>
    <property type="match status" value="1"/>
</dbReference>
<feature type="domain" description="Adenosine deaminase" evidence="7">
    <location>
        <begin position="12"/>
        <end position="333"/>
    </location>
</feature>
<reference evidence="8 9" key="1">
    <citation type="journal article" date="2015" name="MBio">
        <title>Genome-Resolved Metagenomic Analysis Reveals Roles for Candidate Phyla and Other Microbial Community Members in Biogeochemical Transformations in Oil Reservoirs.</title>
        <authorList>
            <person name="Hu P."/>
            <person name="Tom L."/>
            <person name="Singh A."/>
            <person name="Thomas B.C."/>
            <person name="Baker B.J."/>
            <person name="Piceno Y.M."/>
            <person name="Andersen G.L."/>
            <person name="Banfield J.F."/>
        </authorList>
    </citation>
    <scope>NUCLEOTIDE SEQUENCE [LARGE SCALE GENOMIC DNA]</scope>
    <source>
        <strain evidence="8">46_16</strain>
    </source>
</reference>
<dbReference type="InterPro" id="IPR001365">
    <property type="entry name" value="A_deaminase_dom"/>
</dbReference>